<dbReference type="Gramene" id="RZC67100">
    <property type="protein sequence ID" value="RZC67100"/>
    <property type="gene ID" value="C5167_010785"/>
</dbReference>
<evidence type="ECO:0000313" key="3">
    <source>
        <dbReference type="EMBL" id="RZC67100.1"/>
    </source>
</evidence>
<feature type="region of interest" description="Disordered" evidence="2">
    <location>
        <begin position="175"/>
        <end position="215"/>
    </location>
</feature>
<dbReference type="OMA" id="CLVYWAA"/>
<dbReference type="EMBL" id="CM010720">
    <property type="protein sequence ID" value="RZC67100.1"/>
    <property type="molecule type" value="Genomic_DNA"/>
</dbReference>
<comment type="subcellular location">
    <subcellularLocation>
        <location evidence="1">Membrane</location>
        <topology evidence="1">Multi-pass membrane protein</topology>
    </subcellularLocation>
</comment>
<feature type="compositionally biased region" description="Low complexity" evidence="2">
    <location>
        <begin position="180"/>
        <end position="189"/>
    </location>
</feature>
<dbReference type="STRING" id="3469.A0A4Y7K429"/>
<accession>A0A4Y7K429</accession>
<reference evidence="3 4" key="1">
    <citation type="journal article" date="2018" name="Science">
        <title>The opium poppy genome and morphinan production.</title>
        <authorList>
            <person name="Guo L."/>
            <person name="Winzer T."/>
            <person name="Yang X."/>
            <person name="Li Y."/>
            <person name="Ning Z."/>
            <person name="He Z."/>
            <person name="Teodor R."/>
            <person name="Lu Y."/>
            <person name="Bowser T.A."/>
            <person name="Graham I.A."/>
            <person name="Ye K."/>
        </authorList>
    </citation>
    <scope>NUCLEOTIDE SEQUENCE [LARGE SCALE GENOMIC DNA]</scope>
    <source>
        <strain evidence="4">cv. HN1</strain>
        <tissue evidence="3">Leaves</tissue>
    </source>
</reference>
<sequence length="215" mass="23503">MALLGSAISGEVGLRLLLSPLGTNVIIRTACCTVGIALPVYNTFKAIEKKDLVQQKKWLVYWAAFGTFSLVEIFSDRILSWCPMYYHIKFAFLVWLQLPSVDGAKILYERHIRPFLLRHQARLDQVADATYRELAKFANSHQGEIQFARSVIMKILASANQMIWGILHPTSPIQGQKAVGGSPAAPASATENGHKAVGDTPAAPASSTGNHDSAE</sequence>
<dbReference type="Proteomes" id="UP000316621">
    <property type="component" value="Chromosome 6"/>
</dbReference>
<evidence type="ECO:0000256" key="2">
    <source>
        <dbReference type="SAM" id="MobiDB-lite"/>
    </source>
</evidence>
<dbReference type="PANTHER" id="PTHR12300:SF176">
    <property type="entry name" value="HVA22-LIKE PROTEIN"/>
    <property type="match status" value="1"/>
</dbReference>
<evidence type="ECO:0000313" key="4">
    <source>
        <dbReference type="Proteomes" id="UP000316621"/>
    </source>
</evidence>
<gene>
    <name evidence="3" type="ORF">C5167_010785</name>
</gene>
<protein>
    <recommendedName>
        <fullName evidence="1">HVA22-like protein</fullName>
    </recommendedName>
</protein>
<organism evidence="3 4">
    <name type="scientific">Papaver somniferum</name>
    <name type="common">Opium poppy</name>
    <dbReference type="NCBI Taxonomy" id="3469"/>
    <lineage>
        <taxon>Eukaryota</taxon>
        <taxon>Viridiplantae</taxon>
        <taxon>Streptophyta</taxon>
        <taxon>Embryophyta</taxon>
        <taxon>Tracheophyta</taxon>
        <taxon>Spermatophyta</taxon>
        <taxon>Magnoliopsida</taxon>
        <taxon>Ranunculales</taxon>
        <taxon>Papaveraceae</taxon>
        <taxon>Papaveroideae</taxon>
        <taxon>Papaver</taxon>
    </lineage>
</organism>
<name>A0A4Y7K429_PAPSO</name>
<dbReference type="Pfam" id="PF03134">
    <property type="entry name" value="TB2_DP1_HVA22"/>
    <property type="match status" value="1"/>
</dbReference>
<dbReference type="GO" id="GO:0016020">
    <property type="term" value="C:membrane"/>
    <property type="evidence" value="ECO:0007669"/>
    <property type="project" value="UniProtKB-SubCell"/>
</dbReference>
<proteinExistence type="inferred from homology"/>
<dbReference type="PANTHER" id="PTHR12300">
    <property type="entry name" value="HVA22-LIKE PROTEINS"/>
    <property type="match status" value="1"/>
</dbReference>
<dbReference type="AlphaFoldDB" id="A0A4Y7K429"/>
<comment type="similarity">
    <text evidence="1">Belongs to the DP1 family.</text>
</comment>
<dbReference type="OrthoDB" id="10009287at2759"/>
<dbReference type="InterPro" id="IPR004345">
    <property type="entry name" value="TB2_DP1_HVA22"/>
</dbReference>
<keyword evidence="4" id="KW-1185">Reference proteome</keyword>
<evidence type="ECO:0000256" key="1">
    <source>
        <dbReference type="RuleBase" id="RU362006"/>
    </source>
</evidence>
<feature type="compositionally biased region" description="Polar residues" evidence="2">
    <location>
        <begin position="205"/>
        <end position="215"/>
    </location>
</feature>